<keyword evidence="3" id="KW-1185">Reference proteome</keyword>
<protein>
    <submittedName>
        <fullName evidence="4">SCP domain-containing protein</fullName>
    </submittedName>
</protein>
<dbReference type="WBParaSite" id="HCON_00003295-00001">
    <property type="protein sequence ID" value="HCON_00003295-00001"/>
    <property type="gene ID" value="HCON_00003295"/>
</dbReference>
<sequence>MFLQTVVFLLQLPAGGSSPDYDDPIPITYEDFTLRTTEYINSVRQVVANGQVVESKWGSVNPPTSKHMFRLKWSPEMETYAGINVQGCQSSNSIPSGGSLSFNTIQLSGDTASDSLSTTNKFSRVMPQDFNYTKGTLTLFNEVLWNWTDPLYYNLTDGQGQVIYNDKTMEPFANMMYYKATEVGCAVQICNNIFATACVFNKAYQTTQGEYGTMASRSWLRTIQVQLRVKQKSCHGPVNSSVISHVSHDLSFFNAIVSRFPSQLWRIESTHSLILTFTSFFPTFSSRSNLSQTSHKMPHSRCAGLYINLAYIRLAGQRPRPVAFEVLPLSLRLLYCSRLLFI</sequence>
<dbReference type="AlphaFoldDB" id="A0A7I4XT85"/>
<dbReference type="Gene3D" id="3.40.33.10">
    <property type="entry name" value="CAP"/>
    <property type="match status" value="1"/>
</dbReference>
<dbReference type="InterPro" id="IPR035940">
    <property type="entry name" value="CAP_sf"/>
</dbReference>
<dbReference type="SUPFAM" id="SSF55797">
    <property type="entry name" value="PR-1-like"/>
    <property type="match status" value="1"/>
</dbReference>
<dbReference type="CDD" id="cd05380">
    <property type="entry name" value="CAP_euk"/>
    <property type="match status" value="1"/>
</dbReference>
<keyword evidence="1" id="KW-0732">Signal</keyword>
<evidence type="ECO:0000313" key="3">
    <source>
        <dbReference type="Proteomes" id="UP000025227"/>
    </source>
</evidence>
<organism evidence="3 4">
    <name type="scientific">Haemonchus contortus</name>
    <name type="common">Barber pole worm</name>
    <dbReference type="NCBI Taxonomy" id="6289"/>
    <lineage>
        <taxon>Eukaryota</taxon>
        <taxon>Metazoa</taxon>
        <taxon>Ecdysozoa</taxon>
        <taxon>Nematoda</taxon>
        <taxon>Chromadorea</taxon>
        <taxon>Rhabditida</taxon>
        <taxon>Rhabditina</taxon>
        <taxon>Rhabditomorpha</taxon>
        <taxon>Strongyloidea</taxon>
        <taxon>Trichostrongylidae</taxon>
        <taxon>Haemonchus</taxon>
    </lineage>
</organism>
<feature type="chain" id="PRO_5029525206" evidence="1">
    <location>
        <begin position="18"/>
        <end position="342"/>
    </location>
</feature>
<dbReference type="Pfam" id="PF00188">
    <property type="entry name" value="CAP"/>
    <property type="match status" value="1"/>
</dbReference>
<feature type="signal peptide" evidence="1">
    <location>
        <begin position="1"/>
        <end position="17"/>
    </location>
</feature>
<evidence type="ECO:0000256" key="1">
    <source>
        <dbReference type="SAM" id="SignalP"/>
    </source>
</evidence>
<name>A0A7I4XT85_HAECO</name>
<evidence type="ECO:0000259" key="2">
    <source>
        <dbReference type="Pfam" id="PF00188"/>
    </source>
</evidence>
<dbReference type="InterPro" id="IPR014044">
    <property type="entry name" value="CAP_dom"/>
</dbReference>
<evidence type="ECO:0000313" key="4">
    <source>
        <dbReference type="WBParaSite" id="HCON_00003295-00001"/>
    </source>
</evidence>
<accession>A0A7I4XT85</accession>
<proteinExistence type="predicted"/>
<dbReference type="OrthoDB" id="5872317at2759"/>
<dbReference type="Proteomes" id="UP000025227">
    <property type="component" value="Unplaced"/>
</dbReference>
<reference evidence="4" key="1">
    <citation type="submission" date="2020-12" db="UniProtKB">
        <authorList>
            <consortium name="WormBaseParasite"/>
        </authorList>
    </citation>
    <scope>IDENTIFICATION</scope>
    <source>
        <strain evidence="4">MHco3</strain>
    </source>
</reference>
<feature type="domain" description="SCP" evidence="2">
    <location>
        <begin position="38"/>
        <end position="199"/>
    </location>
</feature>